<accession>F9G0F1</accession>
<gene>
    <name evidence="1" type="ORF">FOXB_12133</name>
</gene>
<reference evidence="1" key="1">
    <citation type="journal article" date="2012" name="Mol. Plant Microbe Interact.">
        <title>A highly conserved effector in Fusarium oxysporum is required for full virulence on Arabidopsis.</title>
        <authorList>
            <person name="Thatcher L.F."/>
            <person name="Gardiner D.M."/>
            <person name="Kazan K."/>
            <person name="Manners J."/>
        </authorList>
    </citation>
    <scope>NUCLEOTIDE SEQUENCE [LARGE SCALE GENOMIC DNA]</scope>
    <source>
        <strain evidence="1">Fo5176</strain>
    </source>
</reference>
<name>F9G0F1_FUSOF</name>
<dbReference type="AlphaFoldDB" id="F9G0F1"/>
<comment type="caution">
    <text evidence="1">The sequence shown here is derived from an EMBL/GenBank/DDBJ whole genome shotgun (WGS) entry which is preliminary data.</text>
</comment>
<organism evidence="1">
    <name type="scientific">Fusarium oxysporum (strain Fo5176)</name>
    <name type="common">Fusarium vascular wilt</name>
    <dbReference type="NCBI Taxonomy" id="660025"/>
    <lineage>
        <taxon>Eukaryota</taxon>
        <taxon>Fungi</taxon>
        <taxon>Dikarya</taxon>
        <taxon>Ascomycota</taxon>
        <taxon>Pezizomycotina</taxon>
        <taxon>Sordariomycetes</taxon>
        <taxon>Hypocreomycetidae</taxon>
        <taxon>Hypocreales</taxon>
        <taxon>Nectriaceae</taxon>
        <taxon>Fusarium</taxon>
        <taxon>Fusarium oxysporum species complex</taxon>
    </lineage>
</organism>
<dbReference type="OrthoDB" id="5061247at2759"/>
<evidence type="ECO:0000313" key="1">
    <source>
        <dbReference type="EMBL" id="EGU77349.1"/>
    </source>
</evidence>
<protein>
    <submittedName>
        <fullName evidence="1">Uncharacterized protein</fullName>
    </submittedName>
</protein>
<proteinExistence type="predicted"/>
<dbReference type="EMBL" id="AFQF01003007">
    <property type="protein sequence ID" value="EGU77349.1"/>
    <property type="molecule type" value="Genomic_DNA"/>
</dbReference>
<sequence>MSYSHIGCFRFEQKPGVTYDRPSFKPVEDAFGDRFKSASISGTTMAVEVYMKDKYYDSTRNEVYDALEAMKMNAYFDPTDNMVFETSGDKFVTHWHNGSGRMQECTNCSKSRYCTNRNIKYSYGSLNETTAKTERSGRDIAMYIYTQKLSNFFDDDKLKYRFRWLRDATFRIDFTKLSDVDIEKTKRDLCDVLEGLDFFDSFKHSSIEFKEWEAKYATLNGDGDSDIEFYRIQNDIRDFEESRGCDCLCSSWGREFRYRSSIAF</sequence>